<evidence type="ECO:0000313" key="5">
    <source>
        <dbReference type="EMBL" id="KAL2099271.1"/>
    </source>
</evidence>
<dbReference type="CDD" id="cd01647">
    <property type="entry name" value="RT_LTR"/>
    <property type="match status" value="1"/>
</dbReference>
<dbReference type="PROSITE" id="PS50878">
    <property type="entry name" value="RT_POL"/>
    <property type="match status" value="1"/>
</dbReference>
<evidence type="ECO:0000256" key="1">
    <source>
        <dbReference type="ARBA" id="ARBA00010879"/>
    </source>
</evidence>
<dbReference type="InterPro" id="IPR000477">
    <property type="entry name" value="RT_dom"/>
</dbReference>
<dbReference type="Proteomes" id="UP001591681">
    <property type="component" value="Unassembled WGS sequence"/>
</dbReference>
<evidence type="ECO:0000256" key="2">
    <source>
        <dbReference type="ARBA" id="ARBA00012180"/>
    </source>
</evidence>
<accession>A0ABD1KJV4</accession>
<organism evidence="5 6">
    <name type="scientific">Coilia grayii</name>
    <name type="common">Gray's grenadier anchovy</name>
    <dbReference type="NCBI Taxonomy" id="363190"/>
    <lineage>
        <taxon>Eukaryota</taxon>
        <taxon>Metazoa</taxon>
        <taxon>Chordata</taxon>
        <taxon>Craniata</taxon>
        <taxon>Vertebrata</taxon>
        <taxon>Euteleostomi</taxon>
        <taxon>Actinopterygii</taxon>
        <taxon>Neopterygii</taxon>
        <taxon>Teleostei</taxon>
        <taxon>Clupei</taxon>
        <taxon>Clupeiformes</taxon>
        <taxon>Clupeoidei</taxon>
        <taxon>Engraulidae</taxon>
        <taxon>Coilinae</taxon>
        <taxon>Coilia</taxon>
    </lineage>
</organism>
<dbReference type="SUPFAM" id="SSF56672">
    <property type="entry name" value="DNA/RNA polymerases"/>
    <property type="match status" value="1"/>
</dbReference>
<reference evidence="5 6" key="1">
    <citation type="submission" date="2024-09" db="EMBL/GenBank/DDBJ databases">
        <title>A chromosome-level genome assembly of Gray's grenadier anchovy, Coilia grayii.</title>
        <authorList>
            <person name="Fu Z."/>
        </authorList>
    </citation>
    <scope>NUCLEOTIDE SEQUENCE [LARGE SCALE GENOMIC DNA]</scope>
    <source>
        <strain evidence="5">G4</strain>
        <tissue evidence="5">Muscle</tissue>
    </source>
</reference>
<dbReference type="EMBL" id="JBHFQA010000005">
    <property type="protein sequence ID" value="KAL2099271.1"/>
    <property type="molecule type" value="Genomic_DNA"/>
</dbReference>
<dbReference type="InterPro" id="IPR051320">
    <property type="entry name" value="Viral_Replic_Matur_Polypro"/>
</dbReference>
<evidence type="ECO:0000256" key="3">
    <source>
        <dbReference type="SAM" id="Coils"/>
    </source>
</evidence>
<dbReference type="EC" id="3.1.26.4" evidence="2"/>
<comment type="caution">
    <text evidence="5">The sequence shown here is derived from an EMBL/GenBank/DDBJ whole genome shotgun (WGS) entry which is preliminary data.</text>
</comment>
<sequence>MPFGLCNAPSTFQRLMQRMFGNQQGHTLLLYLDDIIVFSASVSQHLQRLEIVLSRLQQEGLKAKLEKCAFFRREVGYLGHIISSQGVSTDPAKVEAVAKWQRPKHVSELRSFLGFTSYYRRFVEDFARLAAPLHKLVAELVGSKSKRGSGKAIEAAWTPACEQSFEALKNKLVSR</sequence>
<dbReference type="Pfam" id="PF00078">
    <property type="entry name" value="RVT_1"/>
    <property type="match status" value="1"/>
</dbReference>
<dbReference type="InterPro" id="IPR043502">
    <property type="entry name" value="DNA/RNA_pol_sf"/>
</dbReference>
<dbReference type="AlphaFoldDB" id="A0ABD1KJV4"/>
<comment type="similarity">
    <text evidence="1">Belongs to the beta type-B retroviral polymerase family. HERV class-II K(HML-2) pol subfamily.</text>
</comment>
<name>A0ABD1KJV4_9TELE</name>
<dbReference type="Gene3D" id="3.30.70.270">
    <property type="match status" value="2"/>
</dbReference>
<feature type="coiled-coil region" evidence="3">
    <location>
        <begin position="39"/>
        <end position="66"/>
    </location>
</feature>
<proteinExistence type="inferred from homology"/>
<dbReference type="PANTHER" id="PTHR33064:SF37">
    <property type="entry name" value="RIBONUCLEASE H"/>
    <property type="match status" value="1"/>
</dbReference>
<keyword evidence="3" id="KW-0175">Coiled coil</keyword>
<keyword evidence="6" id="KW-1185">Reference proteome</keyword>
<feature type="domain" description="Reverse transcriptase" evidence="4">
    <location>
        <begin position="1"/>
        <end position="82"/>
    </location>
</feature>
<dbReference type="GO" id="GO:0004523">
    <property type="term" value="F:RNA-DNA hybrid ribonuclease activity"/>
    <property type="evidence" value="ECO:0007669"/>
    <property type="project" value="UniProtKB-EC"/>
</dbReference>
<evidence type="ECO:0000313" key="6">
    <source>
        <dbReference type="Proteomes" id="UP001591681"/>
    </source>
</evidence>
<evidence type="ECO:0000259" key="4">
    <source>
        <dbReference type="PROSITE" id="PS50878"/>
    </source>
</evidence>
<protein>
    <recommendedName>
        <fullName evidence="2">ribonuclease H</fullName>
        <ecNumber evidence="2">3.1.26.4</ecNumber>
    </recommendedName>
</protein>
<dbReference type="FunFam" id="3.30.70.270:FF:000003">
    <property type="entry name" value="Transposon Ty3-G Gag-Pol polyprotein"/>
    <property type="match status" value="1"/>
</dbReference>
<dbReference type="PANTHER" id="PTHR33064">
    <property type="entry name" value="POL PROTEIN"/>
    <property type="match status" value="1"/>
</dbReference>
<dbReference type="InterPro" id="IPR043128">
    <property type="entry name" value="Rev_trsase/Diguanyl_cyclase"/>
</dbReference>
<dbReference type="FunFam" id="3.30.70.270:FF:000020">
    <property type="entry name" value="Transposon Tf2-6 polyprotein-like Protein"/>
    <property type="match status" value="1"/>
</dbReference>
<gene>
    <name evidence="5" type="ORF">ACEWY4_005751</name>
</gene>